<dbReference type="InterPro" id="IPR035990">
    <property type="entry name" value="TIM_sf"/>
</dbReference>
<name>A0A936EZ17_9BACT</name>
<evidence type="ECO:0000256" key="1">
    <source>
        <dbReference type="ARBA" id="ARBA00007422"/>
    </source>
</evidence>
<dbReference type="InterPro" id="IPR000652">
    <property type="entry name" value="Triosephosphate_isomerase"/>
</dbReference>
<gene>
    <name evidence="6" type="primary">tpiA</name>
    <name evidence="8" type="ORF">IPN91_00110</name>
</gene>
<keyword evidence="3 6" id="KW-0963">Cytoplasm</keyword>
<dbReference type="SUPFAM" id="SSF51351">
    <property type="entry name" value="Triosephosphate isomerase (TIM)"/>
    <property type="match status" value="1"/>
</dbReference>
<evidence type="ECO:0000256" key="3">
    <source>
        <dbReference type="ARBA" id="ARBA00022490"/>
    </source>
</evidence>
<dbReference type="EMBL" id="JADKCH010000001">
    <property type="protein sequence ID" value="MBK8571048.1"/>
    <property type="molecule type" value="Genomic_DNA"/>
</dbReference>
<feature type="active site" description="Electrophile" evidence="6">
    <location>
        <position position="93"/>
    </location>
</feature>
<comment type="pathway">
    <text evidence="6 7">Carbohydrate degradation; glycolysis; D-glyceraldehyde 3-phosphate from glycerone phosphate: step 1/1.</text>
</comment>
<dbReference type="InterPro" id="IPR020861">
    <property type="entry name" value="Triosephosphate_isomerase_AS"/>
</dbReference>
<comment type="subunit">
    <text evidence="6 7">Homodimer.</text>
</comment>
<feature type="binding site" evidence="6">
    <location>
        <begin position="7"/>
        <end position="9"/>
    </location>
    <ligand>
        <name>substrate</name>
    </ligand>
</feature>
<comment type="caution">
    <text evidence="8">The sequence shown here is derived from an EMBL/GenBank/DDBJ whole genome shotgun (WGS) entry which is preliminary data.</text>
</comment>
<dbReference type="GO" id="GO:0005829">
    <property type="term" value="C:cytosol"/>
    <property type="evidence" value="ECO:0007669"/>
    <property type="project" value="TreeGrafter"/>
</dbReference>
<feature type="binding site" evidence="6">
    <location>
        <begin position="227"/>
        <end position="228"/>
    </location>
    <ligand>
        <name>substrate</name>
    </ligand>
</feature>
<proteinExistence type="inferred from homology"/>
<dbReference type="GO" id="GO:0004807">
    <property type="term" value="F:triose-phosphate isomerase activity"/>
    <property type="evidence" value="ECO:0007669"/>
    <property type="project" value="UniProtKB-UniRule"/>
</dbReference>
<dbReference type="Proteomes" id="UP000709959">
    <property type="component" value="Unassembled WGS sequence"/>
</dbReference>
<comment type="function">
    <text evidence="6">Involved in the gluconeogenesis. Catalyzes stereospecifically the conversion of dihydroxyacetone phosphate (DHAP) to D-glyceraldehyde-3-phosphate (G3P).</text>
</comment>
<sequence>MRCVVANWKMNLTKDEAQAFCEDLLGRLAPDFAAEVGIAPPFTLLHQVSDLVRPRGLQVFGQNGHAEAKGAYTGEVSMPQLRDAGCSGVLLGHSERRQFFGETDTALAKKVKAAWQWDLLPLLCIGETLEQRDAGQTLEVLGQQLAILAETGPGPLWVAYEPVWAIGTGRRAEAAQVREAHAFIRAELNRHLVGTEYRVPILYGGSVTPESFPELLGIPEVAGGLVGGASLDPRKFAELVKQAG</sequence>
<evidence type="ECO:0000256" key="5">
    <source>
        <dbReference type="ARBA" id="ARBA00023235"/>
    </source>
</evidence>
<evidence type="ECO:0000313" key="9">
    <source>
        <dbReference type="Proteomes" id="UP000709959"/>
    </source>
</evidence>
<dbReference type="PANTHER" id="PTHR21139">
    <property type="entry name" value="TRIOSEPHOSPHATE ISOMERASE"/>
    <property type="match status" value="1"/>
</dbReference>
<evidence type="ECO:0000256" key="7">
    <source>
        <dbReference type="RuleBase" id="RU363013"/>
    </source>
</evidence>
<comment type="similarity">
    <text evidence="1 6 7">Belongs to the triosephosphate isomerase family.</text>
</comment>
<keyword evidence="2 6" id="KW-0312">Gluconeogenesis</keyword>
<feature type="binding site" evidence="6">
    <location>
        <position position="206"/>
    </location>
    <ligand>
        <name>substrate</name>
    </ligand>
</feature>
<comment type="pathway">
    <text evidence="6 7">Carbohydrate biosynthesis; gluconeogenesis.</text>
</comment>
<dbReference type="GO" id="GO:0019563">
    <property type="term" value="P:glycerol catabolic process"/>
    <property type="evidence" value="ECO:0007669"/>
    <property type="project" value="TreeGrafter"/>
</dbReference>
<dbReference type="NCBIfam" id="TIGR00419">
    <property type="entry name" value="tim"/>
    <property type="match status" value="1"/>
</dbReference>
<dbReference type="Gene3D" id="3.20.20.70">
    <property type="entry name" value="Aldolase class I"/>
    <property type="match status" value="1"/>
</dbReference>
<dbReference type="PANTHER" id="PTHR21139:SF42">
    <property type="entry name" value="TRIOSEPHOSPHATE ISOMERASE"/>
    <property type="match status" value="1"/>
</dbReference>
<protein>
    <recommendedName>
        <fullName evidence="6 7">Triosephosphate isomerase</fullName>
        <shortName evidence="6">TIM</shortName>
        <shortName evidence="6">TPI</shortName>
        <ecNumber evidence="6 7">5.3.1.1</ecNumber>
    </recommendedName>
    <alternativeName>
        <fullName evidence="6">Triose-phosphate isomerase</fullName>
    </alternativeName>
</protein>
<dbReference type="EC" id="5.3.1.1" evidence="6 7"/>
<comment type="catalytic activity">
    <reaction evidence="6 7">
        <text>D-glyceraldehyde 3-phosphate = dihydroxyacetone phosphate</text>
        <dbReference type="Rhea" id="RHEA:18585"/>
        <dbReference type="ChEBI" id="CHEBI:57642"/>
        <dbReference type="ChEBI" id="CHEBI:59776"/>
        <dbReference type="EC" id="5.3.1.1"/>
    </reaction>
</comment>
<feature type="active site" description="Proton acceptor" evidence="6">
    <location>
        <position position="161"/>
    </location>
</feature>
<comment type="subcellular location">
    <subcellularLocation>
        <location evidence="6 7">Cytoplasm</location>
    </subcellularLocation>
</comment>
<dbReference type="PROSITE" id="PS51440">
    <property type="entry name" value="TIM_2"/>
    <property type="match status" value="1"/>
</dbReference>
<evidence type="ECO:0000313" key="8">
    <source>
        <dbReference type="EMBL" id="MBK8571048.1"/>
    </source>
</evidence>
<keyword evidence="4 6" id="KW-0324">Glycolysis</keyword>
<dbReference type="AlphaFoldDB" id="A0A936EZ17"/>
<evidence type="ECO:0000256" key="6">
    <source>
        <dbReference type="HAMAP-Rule" id="MF_00147"/>
    </source>
</evidence>
<dbReference type="PROSITE" id="PS00171">
    <property type="entry name" value="TIM_1"/>
    <property type="match status" value="1"/>
</dbReference>
<evidence type="ECO:0000256" key="4">
    <source>
        <dbReference type="ARBA" id="ARBA00023152"/>
    </source>
</evidence>
<dbReference type="GO" id="GO:0046166">
    <property type="term" value="P:glyceraldehyde-3-phosphate biosynthetic process"/>
    <property type="evidence" value="ECO:0007669"/>
    <property type="project" value="TreeGrafter"/>
</dbReference>
<dbReference type="GO" id="GO:0006096">
    <property type="term" value="P:glycolytic process"/>
    <property type="evidence" value="ECO:0007669"/>
    <property type="project" value="UniProtKB-UniRule"/>
</dbReference>
<keyword evidence="5 6" id="KW-0413">Isomerase</keyword>
<dbReference type="InterPro" id="IPR013785">
    <property type="entry name" value="Aldolase_TIM"/>
</dbReference>
<dbReference type="InterPro" id="IPR022896">
    <property type="entry name" value="TrioseP_Isoase_bac/euk"/>
</dbReference>
<accession>A0A936EZ17</accession>
<evidence type="ECO:0000256" key="2">
    <source>
        <dbReference type="ARBA" id="ARBA00022432"/>
    </source>
</evidence>
<dbReference type="HAMAP" id="MF_00147_B">
    <property type="entry name" value="TIM_B"/>
    <property type="match status" value="1"/>
</dbReference>
<dbReference type="GO" id="GO:0006094">
    <property type="term" value="P:gluconeogenesis"/>
    <property type="evidence" value="ECO:0007669"/>
    <property type="project" value="UniProtKB-UniRule"/>
</dbReference>
<organism evidence="8 9">
    <name type="scientific">Candidatus Geothrix odensensis</name>
    <dbReference type="NCBI Taxonomy" id="2954440"/>
    <lineage>
        <taxon>Bacteria</taxon>
        <taxon>Pseudomonadati</taxon>
        <taxon>Acidobacteriota</taxon>
        <taxon>Holophagae</taxon>
        <taxon>Holophagales</taxon>
        <taxon>Holophagaceae</taxon>
        <taxon>Geothrix</taxon>
    </lineage>
</organism>
<feature type="binding site" evidence="6">
    <location>
        <position position="167"/>
    </location>
    <ligand>
        <name>substrate</name>
    </ligand>
</feature>
<reference evidence="8 9" key="1">
    <citation type="submission" date="2020-10" db="EMBL/GenBank/DDBJ databases">
        <title>Connecting structure to function with the recovery of over 1000 high-quality activated sludge metagenome-assembled genomes encoding full-length rRNA genes using long-read sequencing.</title>
        <authorList>
            <person name="Singleton C.M."/>
            <person name="Petriglieri F."/>
            <person name="Kristensen J.M."/>
            <person name="Kirkegaard R.H."/>
            <person name="Michaelsen T.Y."/>
            <person name="Andersen M.H."/>
            <person name="Karst S.M."/>
            <person name="Dueholm M.S."/>
            <person name="Nielsen P.H."/>
            <person name="Albertsen M."/>
        </authorList>
    </citation>
    <scope>NUCLEOTIDE SEQUENCE [LARGE SCALE GENOMIC DNA]</scope>
    <source>
        <strain evidence="8">OdNE_18-Q3-R46-58_MAXAC.008</strain>
    </source>
</reference>
<dbReference type="Pfam" id="PF00121">
    <property type="entry name" value="TIM"/>
    <property type="match status" value="1"/>
</dbReference>
<dbReference type="CDD" id="cd00311">
    <property type="entry name" value="TIM"/>
    <property type="match status" value="1"/>
</dbReference>